<dbReference type="EMBL" id="LPVY01000019">
    <property type="protein sequence ID" value="KZB63155.1"/>
    <property type="molecule type" value="Genomic_DNA"/>
</dbReference>
<feature type="signal peptide" evidence="1">
    <location>
        <begin position="1"/>
        <end position="22"/>
    </location>
</feature>
<name>A0A154L3M9_9PROT</name>
<organism evidence="2 3">
    <name type="scientific">Thalassospira lucentensis</name>
    <dbReference type="NCBI Taxonomy" id="168935"/>
    <lineage>
        <taxon>Bacteria</taxon>
        <taxon>Pseudomonadati</taxon>
        <taxon>Pseudomonadota</taxon>
        <taxon>Alphaproteobacteria</taxon>
        <taxon>Rhodospirillales</taxon>
        <taxon>Thalassospiraceae</taxon>
        <taxon>Thalassospira</taxon>
    </lineage>
</organism>
<proteinExistence type="predicted"/>
<feature type="chain" id="PRO_5007596937" evidence="1">
    <location>
        <begin position="23"/>
        <end position="161"/>
    </location>
</feature>
<keyword evidence="1" id="KW-0732">Signal</keyword>
<protein>
    <submittedName>
        <fullName evidence="2">Uncharacterized protein</fullName>
    </submittedName>
</protein>
<sequence length="161" mass="18418">MSSVLPVALISLVFLTGTPVRAQIFAQQSDYLDWGYAVSVWSELQTGAEFDDEWAKVMPAYEANKAIVSGPRGEVLQRLAKHPDGDLIKRGHDLDRVYQVWKHVYRAVTNKDKAFAWNEWKQAGSCWTMEQRNVFTHSCRDLPDWRTGNDVKRDNTFLAAN</sequence>
<accession>A0A154L3M9</accession>
<dbReference type="Proteomes" id="UP000076335">
    <property type="component" value="Unassembled WGS sequence"/>
</dbReference>
<dbReference type="AlphaFoldDB" id="A0A154L3M9"/>
<comment type="caution">
    <text evidence="2">The sequence shown here is derived from an EMBL/GenBank/DDBJ whole genome shotgun (WGS) entry which is preliminary data.</text>
</comment>
<gene>
    <name evidence="2" type="ORF">AUP42_01815</name>
</gene>
<reference evidence="2 3" key="1">
    <citation type="submission" date="2015-12" db="EMBL/GenBank/DDBJ databases">
        <title>Genome sequence of Thalassospira lucentensis MCCC 1A02072.</title>
        <authorList>
            <person name="Lu L."/>
            <person name="Lai Q."/>
            <person name="Shao Z."/>
            <person name="Qian P."/>
        </authorList>
    </citation>
    <scope>NUCLEOTIDE SEQUENCE [LARGE SCALE GENOMIC DNA]</scope>
    <source>
        <strain evidence="2 3">MCCC 1A02072</strain>
    </source>
</reference>
<evidence type="ECO:0000256" key="1">
    <source>
        <dbReference type="SAM" id="SignalP"/>
    </source>
</evidence>
<evidence type="ECO:0000313" key="2">
    <source>
        <dbReference type="EMBL" id="KZB63155.1"/>
    </source>
</evidence>
<evidence type="ECO:0000313" key="3">
    <source>
        <dbReference type="Proteomes" id="UP000076335"/>
    </source>
</evidence>